<dbReference type="AlphaFoldDB" id="A0AAV2YGG7"/>
<evidence type="ECO:0000313" key="2">
    <source>
        <dbReference type="Proteomes" id="UP001146120"/>
    </source>
</evidence>
<organism evidence="1 2">
    <name type="scientific">Lagenidium giganteum</name>
    <dbReference type="NCBI Taxonomy" id="4803"/>
    <lineage>
        <taxon>Eukaryota</taxon>
        <taxon>Sar</taxon>
        <taxon>Stramenopiles</taxon>
        <taxon>Oomycota</taxon>
        <taxon>Peronosporomycetes</taxon>
        <taxon>Pythiales</taxon>
        <taxon>Pythiaceae</taxon>
    </lineage>
</organism>
<reference evidence="1" key="2">
    <citation type="journal article" date="2023" name="Microbiol Resour">
        <title>Decontamination and Annotation of the Draft Genome Sequence of the Oomycete Lagenidium giganteum ARSEF 373.</title>
        <authorList>
            <person name="Morgan W.R."/>
            <person name="Tartar A."/>
        </authorList>
    </citation>
    <scope>NUCLEOTIDE SEQUENCE</scope>
    <source>
        <strain evidence="1">ARSEF 373</strain>
    </source>
</reference>
<gene>
    <name evidence="1" type="ORF">N0F65_007961</name>
</gene>
<proteinExistence type="predicted"/>
<feature type="non-terminal residue" evidence="1">
    <location>
        <position position="1"/>
    </location>
</feature>
<sequence>GDFGSPIRTHSQMLGQGKMTPEEGIAVILLLWRRKKRRRLVECVALLRVERPLVPSDRLNLQILNDAD</sequence>
<dbReference type="Proteomes" id="UP001146120">
    <property type="component" value="Unassembled WGS sequence"/>
</dbReference>
<accession>A0AAV2YGG7</accession>
<dbReference type="EMBL" id="DAKRPA010000387">
    <property type="protein sequence ID" value="DAZ92766.1"/>
    <property type="molecule type" value="Genomic_DNA"/>
</dbReference>
<reference evidence="1" key="1">
    <citation type="submission" date="2022-11" db="EMBL/GenBank/DDBJ databases">
        <authorList>
            <person name="Morgan W.R."/>
            <person name="Tartar A."/>
        </authorList>
    </citation>
    <scope>NUCLEOTIDE SEQUENCE</scope>
    <source>
        <strain evidence="1">ARSEF 373</strain>
    </source>
</reference>
<protein>
    <submittedName>
        <fullName evidence="1">Uncharacterized protein</fullName>
    </submittedName>
</protein>
<evidence type="ECO:0000313" key="1">
    <source>
        <dbReference type="EMBL" id="DAZ92766.1"/>
    </source>
</evidence>
<keyword evidence="2" id="KW-1185">Reference proteome</keyword>
<comment type="caution">
    <text evidence="1">The sequence shown here is derived from an EMBL/GenBank/DDBJ whole genome shotgun (WGS) entry which is preliminary data.</text>
</comment>
<name>A0AAV2YGG7_9STRA</name>